<dbReference type="GO" id="GO:0051287">
    <property type="term" value="F:NAD binding"/>
    <property type="evidence" value="ECO:0007669"/>
    <property type="project" value="InterPro"/>
</dbReference>
<name>H8I9E5_METCZ</name>
<accession>H8I9E5</accession>
<dbReference type="GO" id="GO:0016151">
    <property type="term" value="F:nickel cation binding"/>
    <property type="evidence" value="ECO:0007669"/>
    <property type="project" value="InterPro"/>
</dbReference>
<feature type="domain" description="NADH-quinone oxidoreductase subunit D" evidence="3">
    <location>
        <begin position="281"/>
        <end position="359"/>
    </location>
</feature>
<organism evidence="4 5">
    <name type="scientific">Methanocella conradii (strain DSM 24694 / JCM 17849 / CGMCC 1.5162 / HZ254)</name>
    <dbReference type="NCBI Taxonomy" id="1041930"/>
    <lineage>
        <taxon>Archaea</taxon>
        <taxon>Methanobacteriati</taxon>
        <taxon>Methanobacteriota</taxon>
        <taxon>Stenosarchaea group</taxon>
        <taxon>Methanomicrobia</taxon>
        <taxon>Methanocellales</taxon>
        <taxon>Methanocellaceae</taxon>
        <taxon>Methanocella</taxon>
    </lineage>
</organism>
<dbReference type="EMBL" id="CP003243">
    <property type="protein sequence ID" value="AFC99563.1"/>
    <property type="molecule type" value="Genomic_DNA"/>
</dbReference>
<dbReference type="EC" id="1.6.5.3" evidence="4"/>
<feature type="binding site" evidence="2">
    <location>
        <position position="62"/>
    </location>
    <ligand>
        <name>Mg(2+)</name>
        <dbReference type="ChEBI" id="CHEBI:18420"/>
    </ligand>
</feature>
<keyword evidence="5" id="KW-1185">Reference proteome</keyword>
<keyword evidence="2" id="KW-0460">Magnesium</keyword>
<evidence type="ECO:0000313" key="4">
    <source>
        <dbReference type="EMBL" id="AFC99563.1"/>
    </source>
</evidence>
<evidence type="ECO:0000256" key="1">
    <source>
        <dbReference type="ARBA" id="ARBA00023002"/>
    </source>
</evidence>
<dbReference type="PANTHER" id="PTHR43485:SF1">
    <property type="entry name" value="FORMATE HYDROGENLYASE SUBUNIT 5-RELATED"/>
    <property type="match status" value="1"/>
</dbReference>
<evidence type="ECO:0000313" key="5">
    <source>
        <dbReference type="Proteomes" id="UP000005233"/>
    </source>
</evidence>
<dbReference type="OrthoDB" id="43567at2157"/>
<dbReference type="STRING" id="1041930.Mtc_0802"/>
<proteinExistence type="predicted"/>
<dbReference type="GO" id="GO:0016651">
    <property type="term" value="F:oxidoreductase activity, acting on NAD(P)H"/>
    <property type="evidence" value="ECO:0007669"/>
    <property type="project" value="InterPro"/>
</dbReference>
<dbReference type="InterPro" id="IPR029014">
    <property type="entry name" value="NiFe-Hase_large"/>
</dbReference>
<dbReference type="InterPro" id="IPR052197">
    <property type="entry name" value="ComplexI_49kDa-like"/>
</dbReference>
<keyword evidence="2" id="KW-0533">Nickel</keyword>
<dbReference type="InterPro" id="IPR001135">
    <property type="entry name" value="NADH_Q_OxRdtase_suD"/>
</dbReference>
<evidence type="ECO:0000256" key="2">
    <source>
        <dbReference type="PIRSR" id="PIRSR601501-1"/>
    </source>
</evidence>
<keyword evidence="2" id="KW-0408">Iron</keyword>
<dbReference type="eggNOG" id="arCOG01547">
    <property type="taxonomic scope" value="Archaea"/>
</dbReference>
<comment type="cofactor">
    <cofactor evidence="2">
        <name>Ni(2+)</name>
        <dbReference type="ChEBI" id="CHEBI:49786"/>
    </cofactor>
</comment>
<feature type="binding site" evidence="2">
    <location>
        <position position="65"/>
    </location>
    <ligand>
        <name>Ni(2+)</name>
        <dbReference type="ChEBI" id="CHEBI:49786"/>
    </ligand>
</feature>
<dbReference type="Gene3D" id="1.10.645.10">
    <property type="entry name" value="Cytochrome-c3 Hydrogenase, chain B"/>
    <property type="match status" value="1"/>
</dbReference>
<dbReference type="PANTHER" id="PTHR43485">
    <property type="entry name" value="HYDROGENASE-4 COMPONENT G"/>
    <property type="match status" value="1"/>
</dbReference>
<dbReference type="KEGG" id="mez:Mtc_0802"/>
<dbReference type="GeneID" id="11970697"/>
<protein>
    <submittedName>
        <fullName evidence="4">Ech hydrogenase subunit E</fullName>
        <ecNumber evidence="4">1.6.5.3</ecNumber>
    </submittedName>
</protein>
<reference evidence="4 5" key="1">
    <citation type="journal article" date="2012" name="J. Bacteriol.">
        <title>Complete genome sequence of a thermophilic methanogen, Methanocella conradii HZ254, isolated from Chinese rice field soil.</title>
        <authorList>
            <person name="Lu Z."/>
            <person name="Lu Y."/>
        </authorList>
    </citation>
    <scope>NUCLEOTIDE SEQUENCE [LARGE SCALE GENOMIC DNA]</scope>
    <source>
        <strain evidence="5">DSM 24694 / JCM 17849 / CGMCC 1.5162 / HZ254</strain>
    </source>
</reference>
<comment type="cofactor">
    <cofactor evidence="2">
        <name>Fe cation</name>
        <dbReference type="ChEBI" id="CHEBI:24875"/>
    </cofactor>
</comment>
<gene>
    <name evidence="4" type="primary">echE</name>
    <name evidence="4" type="ordered locus">Mtc_0802</name>
</gene>
<dbReference type="RefSeq" id="WP_014405402.1">
    <property type="nucleotide sequence ID" value="NC_017034.1"/>
</dbReference>
<keyword evidence="2" id="KW-0479">Metal-binding</keyword>
<dbReference type="SUPFAM" id="SSF56762">
    <property type="entry name" value="HydB/Nqo4-like"/>
    <property type="match status" value="1"/>
</dbReference>
<feature type="domain" description="NADH-quinone oxidoreductase subunit D" evidence="3">
    <location>
        <begin position="116"/>
        <end position="274"/>
    </location>
</feature>
<feature type="binding site" evidence="2">
    <location>
        <position position="320"/>
    </location>
    <ligand>
        <name>Mg(2+)</name>
        <dbReference type="ChEBI" id="CHEBI:18420"/>
    </ligand>
</feature>
<dbReference type="Pfam" id="PF00374">
    <property type="entry name" value="NiFeSe_Hases"/>
    <property type="match status" value="1"/>
</dbReference>
<feature type="binding site" evidence="2">
    <location>
        <position position="44"/>
    </location>
    <ligand>
        <name>Mg(2+)</name>
        <dbReference type="ChEBI" id="CHEBI:18420"/>
    </ligand>
</feature>
<dbReference type="Pfam" id="PF00346">
    <property type="entry name" value="Complex1_49kDa"/>
    <property type="match status" value="2"/>
</dbReference>
<evidence type="ECO:0000259" key="3">
    <source>
        <dbReference type="Pfam" id="PF00346"/>
    </source>
</evidence>
<dbReference type="HOGENOM" id="CLU_015134_1_2_2"/>
<feature type="binding site" evidence="2">
    <location>
        <position position="356"/>
    </location>
    <ligand>
        <name>Fe cation</name>
        <dbReference type="ChEBI" id="CHEBI:24875"/>
    </ligand>
</feature>
<dbReference type="InterPro" id="IPR001501">
    <property type="entry name" value="Ni-dep_hyd_lsu"/>
</dbReference>
<dbReference type="Proteomes" id="UP000005233">
    <property type="component" value="Chromosome"/>
</dbReference>
<dbReference type="AlphaFoldDB" id="H8I9E5"/>
<dbReference type="GO" id="GO:0048038">
    <property type="term" value="F:quinone binding"/>
    <property type="evidence" value="ECO:0007669"/>
    <property type="project" value="InterPro"/>
</dbReference>
<feature type="binding site" evidence="2">
    <location>
        <position position="353"/>
    </location>
    <ligand>
        <name>Ni(2+)</name>
        <dbReference type="ChEBI" id="CHEBI:49786"/>
    </ligand>
</feature>
<keyword evidence="1 4" id="KW-0560">Oxidoreductase</keyword>
<feature type="binding site" evidence="2">
    <location>
        <position position="65"/>
    </location>
    <ligand>
        <name>Fe cation</name>
        <dbReference type="ChEBI" id="CHEBI:24875"/>
    </ligand>
</feature>
<sequence>MRTVVQFGPQHPVWIEPLRLKLTLDGEVVKDAELEAGYVHRGLEKKFEWDYNKAAYLSERVCAICTQHHSTCYCLAVEGTMGLEVPRRAAIIRTIMLELERLHSHLLAIGLTLEAIGFENLFMQSFKDRELVLDVFERTTGNRVLHGINIVGGVTRNIGPEMAKEISSFCDVMEKRCHDLEKMVVNSYTIRQRMQGVGVMSQKMAEDLCVVGPVARGSNVPYDVRAVAPYLLYKEIKVTPVVEKGGDCWARTMVRVRELFQSIDIIRQCLPLLDGAPDELFAKSRSMPDGENFARVEAPRGELFYFVRGKKSKELDRVKIRTSTYANGIGIVPLIKGAQLADVGFITITFDPCIECFDR</sequence>